<keyword evidence="5" id="KW-0966">Cell projection</keyword>
<keyword evidence="3" id="KW-0969">Cilium</keyword>
<dbReference type="EMBL" id="ICPP01008324">
    <property type="protein sequence ID" value="LAC40968.1"/>
    <property type="molecule type" value="Transcribed_RNA"/>
</dbReference>
<evidence type="ECO:0000313" key="6">
    <source>
        <dbReference type="EMBL" id="LAC40968.1"/>
    </source>
</evidence>
<dbReference type="Pfam" id="PF04712">
    <property type="entry name" value="Radial_spoke"/>
    <property type="match status" value="1"/>
</dbReference>
<evidence type="ECO:0000256" key="5">
    <source>
        <dbReference type="ARBA" id="ARBA00023273"/>
    </source>
</evidence>
<reference evidence="6" key="2">
    <citation type="submission" date="2020-03" db="EMBL/GenBank/DDBJ databases">
        <authorList>
            <consortium name="Environmental Genome Science Research Promotion Project"/>
            <person name="Nakajima N."/>
            <person name="Onuma M."/>
            <person name="Endoh D."/>
        </authorList>
    </citation>
    <scope>NUCLEOTIDE SEQUENCE</scope>
</reference>
<evidence type="ECO:0000256" key="4">
    <source>
        <dbReference type="ARBA" id="ARBA00023212"/>
    </source>
</evidence>
<sequence length="121" mass="13603">MYQSYAPGLDPYQAQEPEGAYHTYAVGQDHNQAYERDHGPYQPHEPGYGLCLPGYSPYDDQIPDPKSRMLAIQNAKAYLLKSSTTSGLNLYDHLANMLTKILDEQPTNAVDIIENISRDVK</sequence>
<keyword evidence="2" id="KW-0963">Cytoplasm</keyword>
<dbReference type="CDD" id="cd22963">
    <property type="entry name" value="DD_CrRSP4-like"/>
    <property type="match status" value="1"/>
</dbReference>
<proteinExistence type="predicted"/>
<evidence type="ECO:0000256" key="1">
    <source>
        <dbReference type="ARBA" id="ARBA00004430"/>
    </source>
</evidence>
<dbReference type="PANTHER" id="PTHR13159">
    <property type="entry name" value="RADIAL SPOKEHEAD-RELATED"/>
    <property type="match status" value="1"/>
</dbReference>
<dbReference type="InterPro" id="IPR006802">
    <property type="entry name" value="Radial_spoke"/>
</dbReference>
<accession>A0A6G1RQ71</accession>
<dbReference type="GO" id="GO:0060294">
    <property type="term" value="P:cilium movement involved in cell motility"/>
    <property type="evidence" value="ECO:0007669"/>
    <property type="project" value="InterPro"/>
</dbReference>
<reference evidence="6" key="1">
    <citation type="submission" date="2020-03" db="EMBL/GenBank/DDBJ databases">
        <title>Okinawa Rail whole genome shotgun sequence.</title>
        <authorList>
            <person name="Nakajima N."/>
            <person name="Onuma M."/>
            <person name="Endoh D."/>
        </authorList>
    </citation>
    <scope>NUCLEOTIDE SEQUENCE</scope>
</reference>
<dbReference type="PANTHER" id="PTHR13159:SF0">
    <property type="entry name" value="RADIAL SPOKE HEAD 6 HOMOLOG A"/>
    <property type="match status" value="1"/>
</dbReference>
<dbReference type="GO" id="GO:0001534">
    <property type="term" value="C:radial spoke"/>
    <property type="evidence" value="ECO:0007669"/>
    <property type="project" value="InterPro"/>
</dbReference>
<evidence type="ECO:0000256" key="2">
    <source>
        <dbReference type="ARBA" id="ARBA00022490"/>
    </source>
</evidence>
<dbReference type="AlphaFoldDB" id="A0A6G1RQ71"/>
<organism evidence="6">
    <name type="scientific">Hypotaenidia okinawae</name>
    <dbReference type="NCBI Taxonomy" id="2861861"/>
    <lineage>
        <taxon>Eukaryota</taxon>
        <taxon>Metazoa</taxon>
        <taxon>Chordata</taxon>
        <taxon>Craniata</taxon>
        <taxon>Vertebrata</taxon>
        <taxon>Euteleostomi</taxon>
        <taxon>Archelosauria</taxon>
        <taxon>Archosauria</taxon>
        <taxon>Dinosauria</taxon>
        <taxon>Saurischia</taxon>
        <taxon>Theropoda</taxon>
        <taxon>Coelurosauria</taxon>
        <taxon>Aves</taxon>
        <taxon>Neognathae</taxon>
        <taxon>Neoaves</taxon>
        <taxon>Gruiformes</taxon>
        <taxon>Rallidae</taxon>
        <taxon>Hypotaenidia</taxon>
    </lineage>
</organism>
<name>A0A6G1RQ71_9GRUI</name>
<dbReference type="GO" id="GO:0035082">
    <property type="term" value="P:axoneme assembly"/>
    <property type="evidence" value="ECO:0007669"/>
    <property type="project" value="TreeGrafter"/>
</dbReference>
<protein>
    <submittedName>
        <fullName evidence="6">Radial spoke head protein 4 homolog A-like</fullName>
    </submittedName>
</protein>
<keyword evidence="4" id="KW-0206">Cytoskeleton</keyword>
<evidence type="ECO:0000256" key="3">
    <source>
        <dbReference type="ARBA" id="ARBA00023069"/>
    </source>
</evidence>
<comment type="subcellular location">
    <subcellularLocation>
        <location evidence="1">Cytoplasm</location>
        <location evidence="1">Cytoskeleton</location>
        <location evidence="1">Cilium axoneme</location>
    </subcellularLocation>
</comment>